<protein>
    <recommendedName>
        <fullName evidence="3">Outer membrane efflux protein</fullName>
    </recommendedName>
</protein>
<evidence type="ECO:0000313" key="1">
    <source>
        <dbReference type="EMBL" id="EDP99364.1"/>
    </source>
</evidence>
<dbReference type="AlphaFoldDB" id="A9DG52"/>
<dbReference type="Proteomes" id="UP000005839">
    <property type="component" value="Unassembled WGS sequence"/>
</dbReference>
<dbReference type="EMBL" id="ABIC01000042">
    <property type="protein sequence ID" value="EDP99364.1"/>
    <property type="molecule type" value="Genomic_DNA"/>
</dbReference>
<reference evidence="1 2" key="1">
    <citation type="submission" date="2007-10" db="EMBL/GenBank/DDBJ databases">
        <authorList>
            <person name="Yayanos A."/>
            <person name="Ferriera S."/>
            <person name="Johnson J."/>
            <person name="Kravitz S."/>
            <person name="Halpern A."/>
            <person name="Remington K."/>
            <person name="Beeson K."/>
            <person name="Tran B."/>
            <person name="Rogers Y.-H."/>
            <person name="Friedman R."/>
            <person name="Venter J.C."/>
        </authorList>
    </citation>
    <scope>NUCLEOTIDE SEQUENCE [LARGE SCALE GENOMIC DNA]</scope>
    <source>
        <strain evidence="1 2">KT99</strain>
    </source>
</reference>
<proteinExistence type="predicted"/>
<comment type="caution">
    <text evidence="1">The sequence shown here is derived from an EMBL/GenBank/DDBJ whole genome shotgun (WGS) entry which is preliminary data.</text>
</comment>
<accession>A9DG52</accession>
<dbReference type="STRING" id="314608.KT99_14585"/>
<name>A9DG52_9GAMM</name>
<keyword evidence="2" id="KW-1185">Reference proteome</keyword>
<sequence length="84" mass="9149">MQLVSEAEIETTNAVDKAKSLYKAGLSDYLSILDAQRQQNRDKMQCLALHLCLWACPGLKLGRLATSLLTVSALIPGNHPGRPT</sequence>
<organism evidence="1 2">
    <name type="scientific">Shewanella benthica KT99</name>
    <dbReference type="NCBI Taxonomy" id="314608"/>
    <lineage>
        <taxon>Bacteria</taxon>
        <taxon>Pseudomonadati</taxon>
        <taxon>Pseudomonadota</taxon>
        <taxon>Gammaproteobacteria</taxon>
        <taxon>Alteromonadales</taxon>
        <taxon>Shewanellaceae</taxon>
        <taxon>Shewanella</taxon>
    </lineage>
</organism>
<evidence type="ECO:0008006" key="3">
    <source>
        <dbReference type="Google" id="ProtNLM"/>
    </source>
</evidence>
<gene>
    <name evidence="1" type="ORF">KT99_14585</name>
</gene>
<evidence type="ECO:0000313" key="2">
    <source>
        <dbReference type="Proteomes" id="UP000005839"/>
    </source>
</evidence>
<dbReference type="RefSeq" id="WP_005502050.1">
    <property type="nucleotide sequence ID" value="NZ_ABIC01000042.1"/>
</dbReference>